<dbReference type="InterPro" id="IPR029024">
    <property type="entry name" value="TerB-like"/>
</dbReference>
<dbReference type="EMBL" id="JAUJEA010000014">
    <property type="protein sequence ID" value="MDN5204960.1"/>
    <property type="molecule type" value="Genomic_DNA"/>
</dbReference>
<dbReference type="Proteomes" id="UP001172082">
    <property type="component" value="Unassembled WGS sequence"/>
</dbReference>
<keyword evidence="2" id="KW-1185">Reference proteome</keyword>
<dbReference type="RefSeq" id="WP_346754983.1">
    <property type="nucleotide sequence ID" value="NZ_JAUJEA010000014.1"/>
</dbReference>
<dbReference type="SUPFAM" id="SSF158682">
    <property type="entry name" value="TerB-like"/>
    <property type="match status" value="1"/>
</dbReference>
<evidence type="ECO:0000313" key="2">
    <source>
        <dbReference type="Proteomes" id="UP001172082"/>
    </source>
</evidence>
<comment type="caution">
    <text evidence="1">The sequence shown here is derived from an EMBL/GenBank/DDBJ whole genome shotgun (WGS) entry which is preliminary data.</text>
</comment>
<name>A0ABT8KZZ0_9BACT</name>
<protein>
    <recommendedName>
        <fullName evidence="3">Co-chaperone DjlA N-terminal domain-containing protein</fullName>
    </recommendedName>
</protein>
<reference evidence="1" key="1">
    <citation type="submission" date="2023-06" db="EMBL/GenBank/DDBJ databases">
        <title>Genomic of Parafulvivirga corallium.</title>
        <authorList>
            <person name="Wang G."/>
        </authorList>
    </citation>
    <scope>NUCLEOTIDE SEQUENCE</scope>
    <source>
        <strain evidence="1">BMA10</strain>
    </source>
</reference>
<sequence>MVASNSAYKESIITLFHLISMVDGKLSEKEEKLRSLIMMHENITDKEFQESVHKLSSYSNQEIYELGVNKLKKCDPESQIRALAWLRNLANAGGFMGQGEWKIIYQIYKNELNLNLKDIISHELPQISLL</sequence>
<gene>
    <name evidence="1" type="ORF">QQ008_26455</name>
</gene>
<accession>A0ABT8KZZ0</accession>
<organism evidence="1 2">
    <name type="scientific">Splendidivirga corallicola</name>
    <dbReference type="NCBI Taxonomy" id="3051826"/>
    <lineage>
        <taxon>Bacteria</taxon>
        <taxon>Pseudomonadati</taxon>
        <taxon>Bacteroidota</taxon>
        <taxon>Cytophagia</taxon>
        <taxon>Cytophagales</taxon>
        <taxon>Splendidivirgaceae</taxon>
        <taxon>Splendidivirga</taxon>
    </lineage>
</organism>
<proteinExistence type="predicted"/>
<evidence type="ECO:0008006" key="3">
    <source>
        <dbReference type="Google" id="ProtNLM"/>
    </source>
</evidence>
<evidence type="ECO:0000313" key="1">
    <source>
        <dbReference type="EMBL" id="MDN5204960.1"/>
    </source>
</evidence>
<dbReference type="Gene3D" id="1.10.3680.10">
    <property type="entry name" value="TerB-like"/>
    <property type="match status" value="1"/>
</dbReference>